<proteinExistence type="predicted"/>
<dbReference type="PANTHER" id="PTHR36174">
    <property type="entry name" value="LIPID II:GLYCINE GLYCYLTRANSFERASE"/>
    <property type="match status" value="1"/>
</dbReference>
<gene>
    <name evidence="1" type="ORF">M3P19_16060</name>
</gene>
<dbReference type="RefSeq" id="WP_249658712.1">
    <property type="nucleotide sequence ID" value="NZ_JAMFMA010000004.1"/>
</dbReference>
<dbReference type="Gene3D" id="3.40.630.30">
    <property type="match status" value="1"/>
</dbReference>
<reference evidence="1 2" key="1">
    <citation type="submission" date="2022-05" db="EMBL/GenBank/DDBJ databases">
        <authorList>
            <person name="Park J.-S."/>
        </authorList>
    </citation>
    <scope>NUCLEOTIDE SEQUENCE [LARGE SCALE GENOMIC DNA]</scope>
    <source>
        <strain evidence="1 2">2012CJ35-5</strain>
    </source>
</reference>
<dbReference type="EMBL" id="JAMFMA010000004">
    <property type="protein sequence ID" value="MCL6275530.1"/>
    <property type="molecule type" value="Genomic_DNA"/>
</dbReference>
<dbReference type="Proteomes" id="UP001203607">
    <property type="component" value="Unassembled WGS sequence"/>
</dbReference>
<evidence type="ECO:0000313" key="1">
    <source>
        <dbReference type="EMBL" id="MCL6275530.1"/>
    </source>
</evidence>
<accession>A0ABT0PW10</accession>
<comment type="caution">
    <text evidence="1">The sequence shown here is derived from an EMBL/GenBank/DDBJ whole genome shotgun (WGS) entry which is preliminary data.</text>
</comment>
<organism evidence="1 2">
    <name type="scientific">Flagellimonas spongiicola</name>
    <dbReference type="NCBI Taxonomy" id="2942208"/>
    <lineage>
        <taxon>Bacteria</taxon>
        <taxon>Pseudomonadati</taxon>
        <taxon>Bacteroidota</taxon>
        <taxon>Flavobacteriia</taxon>
        <taxon>Flavobacteriales</taxon>
        <taxon>Flavobacteriaceae</taxon>
        <taxon>Flagellimonas</taxon>
    </lineage>
</organism>
<evidence type="ECO:0000313" key="2">
    <source>
        <dbReference type="Proteomes" id="UP001203607"/>
    </source>
</evidence>
<dbReference type="SUPFAM" id="SSF55729">
    <property type="entry name" value="Acyl-CoA N-acyltransferases (Nat)"/>
    <property type="match status" value="1"/>
</dbReference>
<dbReference type="InterPro" id="IPR050644">
    <property type="entry name" value="PG_Glycine_Bridge_Synth"/>
</dbReference>
<dbReference type="InterPro" id="IPR016181">
    <property type="entry name" value="Acyl_CoA_acyltransferase"/>
</dbReference>
<protein>
    <submittedName>
        <fullName evidence="1">GNAT family N-acetyltransferase</fullName>
    </submittedName>
</protein>
<name>A0ABT0PW10_9FLAO</name>
<sequence>MISVIENKEEWNAVLQKVDTYDIYHTYEYHQISKKNGEKPILITYEKQDCLVAIPLIVKAIRDTAHNDATSAYGYSGPISKNISEDFDHDKFSLELKEFLKQRAVASVFSRLNPYIPNQSTVLQNSGNIEKLGNLINIDLTLDLESQRRAYNPRLRTYINKCRKKYIIKEAENEEQIKKLVSIYYENMLRVNANDRYFFPGSYFLSLWKSTDFKTKFLLAYDAASQELAGGAIFTIVNDIIHYHLSGVKKEYLKLNPIKLLIDDMRVSGTHGDFKYFNLGGGVGNNCDSLFRFKSGFSKNFKNFKVWKFIVDQNVYADLVSSRNIQCGFESMSCQKFFPCYRCNILS</sequence>
<dbReference type="PANTHER" id="PTHR36174:SF1">
    <property type="entry name" value="LIPID II:GLYCINE GLYCYLTRANSFERASE"/>
    <property type="match status" value="1"/>
</dbReference>
<keyword evidence="2" id="KW-1185">Reference proteome</keyword>